<dbReference type="InterPro" id="IPR028987">
    <property type="entry name" value="ATP_synth_B-like_membr_sf"/>
</dbReference>
<dbReference type="PATRIC" id="fig|129848.4.peg.1945"/>
<keyword evidence="3 7" id="KW-0375">Hydrogen ion transport</keyword>
<dbReference type="SUPFAM" id="SSF81573">
    <property type="entry name" value="F1F0 ATP synthase subunit B, membrane domain"/>
    <property type="match status" value="1"/>
</dbReference>
<dbReference type="Gene3D" id="3.30.2320.30">
    <property type="entry name" value="ATP synthase, E subunit, C-terminal"/>
    <property type="match status" value="1"/>
</dbReference>
<name>A0A1D3L4A9_9EURY</name>
<dbReference type="Proteomes" id="UP000094707">
    <property type="component" value="Chromosome I"/>
</dbReference>
<evidence type="ECO:0000313" key="10">
    <source>
        <dbReference type="Proteomes" id="UP000094707"/>
    </source>
</evidence>
<dbReference type="Gene3D" id="1.20.5.620">
    <property type="entry name" value="F1F0 ATP synthase subunit B, membrane domain"/>
    <property type="match status" value="1"/>
</dbReference>
<comment type="function">
    <text evidence="7">Component of the A-type ATP synthase that produces ATP from ADP in the presence of a proton gradient across the membrane.</text>
</comment>
<keyword evidence="7" id="KW-1003">Cell membrane</keyword>
<dbReference type="GO" id="GO:0033178">
    <property type="term" value="C:proton-transporting two-sector ATPase complex, catalytic domain"/>
    <property type="evidence" value="ECO:0007669"/>
    <property type="project" value="InterPro"/>
</dbReference>
<dbReference type="GeneID" id="30412737"/>
<dbReference type="GO" id="GO:0005524">
    <property type="term" value="F:ATP binding"/>
    <property type="evidence" value="ECO:0007669"/>
    <property type="project" value="UniProtKB-UniRule"/>
</dbReference>
<gene>
    <name evidence="7 9" type="primary">atpE</name>
    <name evidence="9" type="ORF">MCBB_1898</name>
</gene>
<sequence length="207" mass="23001">MSSGAEKIVSNIISDAQSKADIIIQKAQEETKTILEEGDKKAQFEGEKILESAEKQAQMKYQQLISEAKMNSRRKELEAREELIEESFAKAGAELERIASTSSEEYVESLKNVVSEAATEIGGGELVVLLKEEDISKIKDEIKDIEKDITDKTGQKTTFEIGETIKTIGGVVVKTKSGEIEVNNTIEARMLRFKKALRSEVAKVLFK</sequence>
<dbReference type="Pfam" id="PF01991">
    <property type="entry name" value="vATP-synt_E"/>
    <property type="match status" value="1"/>
</dbReference>
<keyword evidence="5 7" id="KW-0472">Membrane</keyword>
<dbReference type="GO" id="GO:0046933">
    <property type="term" value="F:proton-transporting ATP synthase activity, rotational mechanism"/>
    <property type="evidence" value="ECO:0007669"/>
    <property type="project" value="UniProtKB-UniRule"/>
</dbReference>
<organism evidence="9 10">
    <name type="scientific">Methanobacterium congolense</name>
    <dbReference type="NCBI Taxonomy" id="118062"/>
    <lineage>
        <taxon>Archaea</taxon>
        <taxon>Methanobacteriati</taxon>
        <taxon>Methanobacteriota</taxon>
        <taxon>Methanomada group</taxon>
        <taxon>Methanobacteria</taxon>
        <taxon>Methanobacteriales</taxon>
        <taxon>Methanobacteriaceae</taxon>
        <taxon>Methanobacterium</taxon>
    </lineage>
</organism>
<keyword evidence="8" id="KW-0175">Coiled coil</keyword>
<dbReference type="GO" id="GO:0046961">
    <property type="term" value="F:proton-transporting ATPase activity, rotational mechanism"/>
    <property type="evidence" value="ECO:0007669"/>
    <property type="project" value="InterPro"/>
</dbReference>
<comment type="subcellular location">
    <subcellularLocation>
        <location evidence="7">Cell membrane</location>
        <topology evidence="7">Peripheral membrane protein</topology>
    </subcellularLocation>
</comment>
<reference evidence="9 10" key="1">
    <citation type="submission" date="2016-08" db="EMBL/GenBank/DDBJ databases">
        <authorList>
            <person name="Seilhamer J.J."/>
        </authorList>
    </citation>
    <scope>NUCLEOTIDE SEQUENCE [LARGE SCALE GENOMIC DNA]</scope>
    <source>
        <strain evidence="9">Buetzberg</strain>
    </source>
</reference>
<evidence type="ECO:0000256" key="6">
    <source>
        <dbReference type="ARBA" id="ARBA00023310"/>
    </source>
</evidence>
<evidence type="ECO:0000313" key="9">
    <source>
        <dbReference type="EMBL" id="SCG86447.1"/>
    </source>
</evidence>
<dbReference type="RefSeq" id="WP_071907510.1">
    <property type="nucleotide sequence ID" value="NZ_LT607756.1"/>
</dbReference>
<dbReference type="InterPro" id="IPR002842">
    <property type="entry name" value="ATPase_V1_Esu"/>
</dbReference>
<evidence type="ECO:0000256" key="8">
    <source>
        <dbReference type="SAM" id="Coils"/>
    </source>
</evidence>
<comment type="similarity">
    <text evidence="1 7">Belongs to the V-ATPase E subunit family.</text>
</comment>
<keyword evidence="4 7" id="KW-0406">Ion transport</keyword>
<dbReference type="STRING" id="118062.MCBB_1898"/>
<proteinExistence type="inferred from homology"/>
<dbReference type="SUPFAM" id="SSF160527">
    <property type="entry name" value="V-type ATPase subunit E-like"/>
    <property type="match status" value="1"/>
</dbReference>
<evidence type="ECO:0000256" key="3">
    <source>
        <dbReference type="ARBA" id="ARBA00022781"/>
    </source>
</evidence>
<comment type="subunit">
    <text evidence="7">Has multiple subunits with at least A(3), B(3), C, D, E, F, H, I and proteolipid K(x).</text>
</comment>
<keyword evidence="10" id="KW-1185">Reference proteome</keyword>
<keyword evidence="2 7" id="KW-0813">Transport</keyword>
<evidence type="ECO:0000256" key="2">
    <source>
        <dbReference type="ARBA" id="ARBA00022448"/>
    </source>
</evidence>
<dbReference type="InterPro" id="IPR038495">
    <property type="entry name" value="ATPase_E_C"/>
</dbReference>
<dbReference type="AlphaFoldDB" id="A0A1D3L4A9"/>
<feature type="coiled-coil region" evidence="8">
    <location>
        <begin position="128"/>
        <end position="155"/>
    </location>
</feature>
<dbReference type="HAMAP" id="MF_00311">
    <property type="entry name" value="ATP_synth_E_arch"/>
    <property type="match status" value="1"/>
</dbReference>
<dbReference type="OrthoDB" id="4691at2157"/>
<evidence type="ECO:0000256" key="5">
    <source>
        <dbReference type="ARBA" id="ARBA00023136"/>
    </source>
</evidence>
<accession>A0A1D3L4A9</accession>
<dbReference type="GO" id="GO:0042777">
    <property type="term" value="P:proton motive force-driven plasma membrane ATP synthesis"/>
    <property type="evidence" value="ECO:0007669"/>
    <property type="project" value="UniProtKB-UniRule"/>
</dbReference>
<evidence type="ECO:0000256" key="7">
    <source>
        <dbReference type="HAMAP-Rule" id="MF_00311"/>
    </source>
</evidence>
<evidence type="ECO:0000256" key="1">
    <source>
        <dbReference type="ARBA" id="ARBA00005901"/>
    </source>
</evidence>
<dbReference type="PANTHER" id="PTHR45715">
    <property type="entry name" value="ATPASE H+-TRANSPORTING V1 SUBUNIT E1A-RELATED"/>
    <property type="match status" value="1"/>
</dbReference>
<dbReference type="GO" id="GO:0005886">
    <property type="term" value="C:plasma membrane"/>
    <property type="evidence" value="ECO:0007669"/>
    <property type="project" value="UniProtKB-SubCell"/>
</dbReference>
<evidence type="ECO:0000256" key="4">
    <source>
        <dbReference type="ARBA" id="ARBA00023065"/>
    </source>
</evidence>
<dbReference type="KEGG" id="mcub:MCBB_1898"/>
<dbReference type="EMBL" id="LT607756">
    <property type="protein sequence ID" value="SCG86447.1"/>
    <property type="molecule type" value="Genomic_DNA"/>
</dbReference>
<protein>
    <recommendedName>
        <fullName evidence="7">A-type ATP synthase subunit E</fullName>
    </recommendedName>
</protein>
<keyword evidence="6 7" id="KW-0066">ATP synthesis</keyword>